<accession>A0A0L7LBG5</accession>
<dbReference type="SMART" id="SM00275">
    <property type="entry name" value="G_alpha"/>
    <property type="match status" value="1"/>
</dbReference>
<keyword evidence="2 5" id="KW-0547">Nucleotide-binding</keyword>
<dbReference type="InterPro" id="IPR001019">
    <property type="entry name" value="Gprotein_alpha_su"/>
</dbReference>
<keyword evidence="6" id="KW-0460">Magnesium</keyword>
<dbReference type="EMBL" id="JTDY01001842">
    <property type="protein sequence ID" value="KOB72740.1"/>
    <property type="molecule type" value="Genomic_DNA"/>
</dbReference>
<reference evidence="7 8" key="1">
    <citation type="journal article" date="2015" name="Genome Biol. Evol.">
        <title>The genome of winter moth (Operophtera brumata) provides a genomic perspective on sexual dimorphism and phenology.</title>
        <authorList>
            <person name="Derks M.F."/>
            <person name="Smit S."/>
            <person name="Salis L."/>
            <person name="Schijlen E."/>
            <person name="Bossers A."/>
            <person name="Mateman C."/>
            <person name="Pijl A.S."/>
            <person name="de Ridder D."/>
            <person name="Groenen M.A."/>
            <person name="Visser M.E."/>
            <person name="Megens H.J."/>
        </authorList>
    </citation>
    <scope>NUCLEOTIDE SEQUENCE [LARGE SCALE GENOMIC DNA]</scope>
    <source>
        <strain evidence="7">WM2013NL</strain>
        <tissue evidence="7">Head and thorax</tissue>
    </source>
</reference>
<dbReference type="AlphaFoldDB" id="A0A0L7LBG5"/>
<evidence type="ECO:0000256" key="6">
    <source>
        <dbReference type="PIRSR" id="PIRSR601019-2"/>
    </source>
</evidence>
<dbReference type="GO" id="GO:0001664">
    <property type="term" value="F:G protein-coupled receptor binding"/>
    <property type="evidence" value="ECO:0007669"/>
    <property type="project" value="TreeGrafter"/>
</dbReference>
<evidence type="ECO:0000256" key="2">
    <source>
        <dbReference type="ARBA" id="ARBA00022741"/>
    </source>
</evidence>
<dbReference type="InterPro" id="IPR027417">
    <property type="entry name" value="P-loop_NTPase"/>
</dbReference>
<dbReference type="SUPFAM" id="SSF47895">
    <property type="entry name" value="Transducin (alpha subunit), insertion domain"/>
    <property type="match status" value="1"/>
</dbReference>
<evidence type="ECO:0000256" key="3">
    <source>
        <dbReference type="ARBA" id="ARBA00023134"/>
    </source>
</evidence>
<dbReference type="GO" id="GO:0005737">
    <property type="term" value="C:cytoplasm"/>
    <property type="evidence" value="ECO:0007669"/>
    <property type="project" value="TreeGrafter"/>
</dbReference>
<evidence type="ECO:0000256" key="1">
    <source>
        <dbReference type="ARBA" id="ARBA00022723"/>
    </source>
</evidence>
<comment type="caution">
    <text evidence="7">The sequence shown here is derived from an EMBL/GenBank/DDBJ whole genome shotgun (WGS) entry which is preliminary data.</text>
</comment>
<keyword evidence="4" id="KW-0807">Transducer</keyword>
<evidence type="ECO:0000256" key="5">
    <source>
        <dbReference type="PIRSR" id="PIRSR601019-1"/>
    </source>
</evidence>
<dbReference type="Pfam" id="PF00503">
    <property type="entry name" value="G-alpha"/>
    <property type="match status" value="1"/>
</dbReference>
<dbReference type="Gene3D" id="3.40.50.300">
    <property type="entry name" value="P-loop containing nucleotide triphosphate hydrolases"/>
    <property type="match status" value="3"/>
</dbReference>
<dbReference type="Gene3D" id="1.10.400.10">
    <property type="entry name" value="GI Alpha 1, domain 2-like"/>
    <property type="match status" value="1"/>
</dbReference>
<dbReference type="Proteomes" id="UP000037510">
    <property type="component" value="Unassembled WGS sequence"/>
</dbReference>
<dbReference type="GO" id="GO:0007191">
    <property type="term" value="P:adenylate cyclase-activating dopamine receptor signaling pathway"/>
    <property type="evidence" value="ECO:0007669"/>
    <property type="project" value="TreeGrafter"/>
</dbReference>
<dbReference type="InterPro" id="IPR011025">
    <property type="entry name" value="GproteinA_insert"/>
</dbReference>
<dbReference type="GO" id="GO:0005834">
    <property type="term" value="C:heterotrimeric G-protein complex"/>
    <property type="evidence" value="ECO:0007669"/>
    <property type="project" value="TreeGrafter"/>
</dbReference>
<keyword evidence="8" id="KW-1185">Reference proteome</keyword>
<organism evidence="7 8">
    <name type="scientific">Operophtera brumata</name>
    <name type="common">Winter moth</name>
    <name type="synonym">Phalaena brumata</name>
    <dbReference type="NCBI Taxonomy" id="104452"/>
    <lineage>
        <taxon>Eukaryota</taxon>
        <taxon>Metazoa</taxon>
        <taxon>Ecdysozoa</taxon>
        <taxon>Arthropoda</taxon>
        <taxon>Hexapoda</taxon>
        <taxon>Insecta</taxon>
        <taxon>Pterygota</taxon>
        <taxon>Neoptera</taxon>
        <taxon>Endopterygota</taxon>
        <taxon>Lepidoptera</taxon>
        <taxon>Glossata</taxon>
        <taxon>Ditrysia</taxon>
        <taxon>Geometroidea</taxon>
        <taxon>Geometridae</taxon>
        <taxon>Larentiinae</taxon>
        <taxon>Operophtera</taxon>
    </lineage>
</organism>
<dbReference type="FunFam" id="3.40.50.300:FF:000692">
    <property type="entry name" value="Guanine nucleotide-binding protein subunit alpha"/>
    <property type="match status" value="1"/>
</dbReference>
<keyword evidence="1 6" id="KW-0479">Metal-binding</keyword>
<dbReference type="GO" id="GO:0046872">
    <property type="term" value="F:metal ion binding"/>
    <property type="evidence" value="ECO:0007669"/>
    <property type="project" value="UniProtKB-KW"/>
</dbReference>
<evidence type="ECO:0000313" key="7">
    <source>
        <dbReference type="EMBL" id="KOB72740.1"/>
    </source>
</evidence>
<evidence type="ECO:0000313" key="8">
    <source>
        <dbReference type="Proteomes" id="UP000037510"/>
    </source>
</evidence>
<dbReference type="PROSITE" id="PS51882">
    <property type="entry name" value="G_ALPHA"/>
    <property type="match status" value="1"/>
</dbReference>
<dbReference type="GO" id="GO:0003924">
    <property type="term" value="F:GTPase activity"/>
    <property type="evidence" value="ECO:0007669"/>
    <property type="project" value="InterPro"/>
</dbReference>
<dbReference type="GO" id="GO:0005525">
    <property type="term" value="F:GTP binding"/>
    <property type="evidence" value="ECO:0007669"/>
    <property type="project" value="UniProtKB-KW"/>
</dbReference>
<proteinExistence type="predicted"/>
<name>A0A0L7LBG5_OPEBR</name>
<dbReference type="PRINTS" id="PR00318">
    <property type="entry name" value="GPROTEINA"/>
</dbReference>
<dbReference type="STRING" id="104452.A0A0L7LBG5"/>
<protein>
    <submittedName>
        <fullName evidence="7">G protein alpha subunit Galpha73B</fullName>
    </submittedName>
</protein>
<dbReference type="GO" id="GO:0007606">
    <property type="term" value="P:sensory perception of chemical stimulus"/>
    <property type="evidence" value="ECO:0007669"/>
    <property type="project" value="TreeGrafter"/>
</dbReference>
<dbReference type="PANTHER" id="PTHR10218:SF367">
    <property type="entry name" value="GUANINE NUCLEOTIDE-BINDING PROTEIN G(F) SUBUNIT ALPHA"/>
    <property type="match status" value="1"/>
</dbReference>
<feature type="binding site" evidence="6">
    <location>
        <position position="45"/>
    </location>
    <ligand>
        <name>Mg(2+)</name>
        <dbReference type="ChEBI" id="CHEBI:18420"/>
    </ligand>
</feature>
<gene>
    <name evidence="7" type="ORF">OBRU01_11823</name>
</gene>
<dbReference type="SUPFAM" id="SSF52540">
    <property type="entry name" value="P-loop containing nucleoside triphosphate hydrolases"/>
    <property type="match status" value="1"/>
</dbReference>
<feature type="binding site" evidence="5">
    <location>
        <begin position="39"/>
        <end position="45"/>
    </location>
    <ligand>
        <name>GTP</name>
        <dbReference type="ChEBI" id="CHEBI:37565"/>
    </ligand>
</feature>
<feature type="binding site" evidence="5">
    <location>
        <position position="206"/>
    </location>
    <ligand>
        <name>GTP</name>
        <dbReference type="ChEBI" id="CHEBI:37565"/>
    </ligand>
</feature>
<keyword evidence="3 5" id="KW-0342">GTP-binding</keyword>
<dbReference type="GO" id="GO:0031683">
    <property type="term" value="F:G-protein beta/gamma-subunit complex binding"/>
    <property type="evidence" value="ECO:0007669"/>
    <property type="project" value="InterPro"/>
</dbReference>
<dbReference type="PANTHER" id="PTHR10218">
    <property type="entry name" value="GTP-BINDING PROTEIN ALPHA SUBUNIT"/>
    <property type="match status" value="1"/>
</dbReference>
<evidence type="ECO:0000256" key="4">
    <source>
        <dbReference type="ARBA" id="ARBA00023224"/>
    </source>
</evidence>
<sequence>MKSLSIALQTIKNVQSQHFLDRIDLIVKPDYMPSDADILRCRQKTTGIQKIEFKVKVFEGIHAIWFVVACSDFDQRLREDTSQNRLKEALLLFEDVWQSRYRLREDTSQNRLKEALLLFEDVWQSRYDILERKVAQGRSVAPYFPEYNEFHDAPDEYTRTKLFIRKLFADITKKKRERKNLSASAERFVILEASRPRECYFHFTTATDTDNVRTVFRDVHQMILTHMLTNIGVY</sequence>